<dbReference type="EMBL" id="JAODUO010000059">
    <property type="protein sequence ID" value="KAK2191140.1"/>
    <property type="molecule type" value="Genomic_DNA"/>
</dbReference>
<reference evidence="4" key="1">
    <citation type="journal article" date="2023" name="Mol. Biol. Evol.">
        <title>Third-Generation Sequencing Reveals the Adaptive Role of the Epigenome in Three Deep-Sea Polychaetes.</title>
        <authorList>
            <person name="Perez M."/>
            <person name="Aroh O."/>
            <person name="Sun Y."/>
            <person name="Lan Y."/>
            <person name="Juniper S.K."/>
            <person name="Young C.R."/>
            <person name="Angers B."/>
            <person name="Qian P.Y."/>
        </authorList>
    </citation>
    <scope>NUCLEOTIDE SEQUENCE</scope>
    <source>
        <strain evidence="4">R07B-5</strain>
    </source>
</reference>
<gene>
    <name evidence="4" type="ORF">NP493_59g03014</name>
</gene>
<dbReference type="Pfam" id="PF12774">
    <property type="entry name" value="AAA_6"/>
    <property type="match status" value="1"/>
</dbReference>
<protein>
    <recommendedName>
        <fullName evidence="6">Dynein heavy chain</fullName>
    </recommendedName>
</protein>
<evidence type="ECO:0000259" key="3">
    <source>
        <dbReference type="Pfam" id="PF12774"/>
    </source>
</evidence>
<accession>A0AAD9UJ24</accession>
<feature type="domain" description="Dynein heavy chain linker" evidence="2">
    <location>
        <begin position="6"/>
        <end position="99"/>
    </location>
</feature>
<feature type="domain" description="Dynein heavy chain hydrolytic ATP-binding dynein motor region" evidence="3">
    <location>
        <begin position="618"/>
        <end position="673"/>
    </location>
</feature>
<dbReference type="GO" id="GO:0030286">
    <property type="term" value="C:dynein complex"/>
    <property type="evidence" value="ECO:0007669"/>
    <property type="project" value="InterPro"/>
</dbReference>
<dbReference type="GO" id="GO:0051959">
    <property type="term" value="F:dynein light intermediate chain binding"/>
    <property type="evidence" value="ECO:0007669"/>
    <property type="project" value="InterPro"/>
</dbReference>
<dbReference type="InterPro" id="IPR027417">
    <property type="entry name" value="P-loop_NTPase"/>
</dbReference>
<keyword evidence="1" id="KW-0812">Transmembrane</keyword>
<evidence type="ECO:0000313" key="4">
    <source>
        <dbReference type="EMBL" id="KAK2191140.1"/>
    </source>
</evidence>
<dbReference type="AlphaFoldDB" id="A0AAD9UJ24"/>
<sequence>MGETYNRNHQFTVKELLAYNLRAHQQNINTIYAAALAEFAIERKLAKVRKQWNLQKFKLGQHIPDSLLKMDDTGVDKTTRNQKSVSTKKQTRIEKFRQQKAPVGKLEGHLDLRDSDLYILDSQVTLQMMLTSQYLADHRQEAEYWTHSLTELKELIELLYTCQINMAASVVLCSLKVAPVFQWLYLLKVFEEPAMYTRLPDQSRQFIELHAKFTEMMQVISGEPDVMAIVSHRRNEKGYRNLQGDRMRSQLINFISTQDLSALMDNSRTEFPRLYFLSNQELVELLSISRNPQGFLPFAQRCFPGIVALNYALPSEMTMTQGSDNRGFLDFHLNGHQLEVTSMQSNMGEELPLVERLEAHADATKWLSNLEQLMRSSLQTLIEECVIARFDGNQHQPLKLLEELAKFDMEPKSNEAMNLTMRIKASFTHWLMGFPSQCVLVAEAIAWERDTFQTLNKQDWAELSVQRNQLNVRISEYVKVLRENIICYKMSDVKERLHSLVGGLICQGLYHRDVMEKLLLNENLSESAFDWLKVLRVHMDVGSILRAKEKATMSPVDESVEGTTASPVNPALKAKGSQANLGENISVDRGPETRYNIVASEYDFGPCSVSQMGATFSYNMEYFGPHTRLVFTPLTERAFLTLTIALKSFSCGALIGPSGTGKSDTIKDLAKVIIHVQFCPVLLFVHLIKSMHLLLISPFIVWVGYIYIFLNIVYCY</sequence>
<dbReference type="InterPro" id="IPR013602">
    <property type="entry name" value="Dynein_heavy_linker"/>
</dbReference>
<evidence type="ECO:0008006" key="6">
    <source>
        <dbReference type="Google" id="ProtNLM"/>
    </source>
</evidence>
<dbReference type="InterPro" id="IPR042228">
    <property type="entry name" value="Dynein_linker_3"/>
</dbReference>
<organism evidence="4 5">
    <name type="scientific">Ridgeia piscesae</name>
    <name type="common">Tubeworm</name>
    <dbReference type="NCBI Taxonomy" id="27915"/>
    <lineage>
        <taxon>Eukaryota</taxon>
        <taxon>Metazoa</taxon>
        <taxon>Spiralia</taxon>
        <taxon>Lophotrochozoa</taxon>
        <taxon>Annelida</taxon>
        <taxon>Polychaeta</taxon>
        <taxon>Sedentaria</taxon>
        <taxon>Canalipalpata</taxon>
        <taxon>Sabellida</taxon>
        <taxon>Siboglinidae</taxon>
        <taxon>Ridgeia</taxon>
    </lineage>
</organism>
<dbReference type="GO" id="GO:0005524">
    <property type="term" value="F:ATP binding"/>
    <property type="evidence" value="ECO:0007669"/>
    <property type="project" value="InterPro"/>
</dbReference>
<evidence type="ECO:0000313" key="5">
    <source>
        <dbReference type="Proteomes" id="UP001209878"/>
    </source>
</evidence>
<keyword evidence="1" id="KW-0472">Membrane</keyword>
<dbReference type="GO" id="GO:0007018">
    <property type="term" value="P:microtubule-based movement"/>
    <property type="evidence" value="ECO:0007669"/>
    <property type="project" value="InterPro"/>
</dbReference>
<name>A0AAD9UJ24_RIDPI</name>
<keyword evidence="1" id="KW-1133">Transmembrane helix</keyword>
<dbReference type="Gene3D" id="3.20.180.20">
    <property type="entry name" value="Dynein heavy chain, N-terminal domain 2"/>
    <property type="match status" value="1"/>
</dbReference>
<dbReference type="Gene3D" id="1.20.58.1120">
    <property type="match status" value="1"/>
</dbReference>
<feature type="transmembrane region" description="Helical" evidence="1">
    <location>
        <begin position="694"/>
        <end position="714"/>
    </location>
</feature>
<proteinExistence type="predicted"/>
<dbReference type="PANTHER" id="PTHR45703:SF36">
    <property type="entry name" value="DYNEIN HEAVY CHAIN, CYTOPLASMIC"/>
    <property type="match status" value="1"/>
</dbReference>
<dbReference type="InterPro" id="IPR042222">
    <property type="entry name" value="Dynein_2_N"/>
</dbReference>
<dbReference type="InterPro" id="IPR035699">
    <property type="entry name" value="AAA_6"/>
</dbReference>
<comment type="caution">
    <text evidence="4">The sequence shown here is derived from an EMBL/GenBank/DDBJ whole genome shotgun (WGS) entry which is preliminary data.</text>
</comment>
<dbReference type="InterPro" id="IPR026983">
    <property type="entry name" value="DHC"/>
</dbReference>
<dbReference type="Gene3D" id="3.40.50.300">
    <property type="entry name" value="P-loop containing nucleotide triphosphate hydrolases"/>
    <property type="match status" value="1"/>
</dbReference>
<evidence type="ECO:0000259" key="2">
    <source>
        <dbReference type="Pfam" id="PF08393"/>
    </source>
</evidence>
<dbReference type="Gene3D" id="1.10.287.2620">
    <property type="match status" value="1"/>
</dbReference>
<feature type="domain" description="Dynein heavy chain linker" evidence="2">
    <location>
        <begin position="121"/>
        <end position="385"/>
    </location>
</feature>
<dbReference type="GO" id="GO:0045505">
    <property type="term" value="F:dynein intermediate chain binding"/>
    <property type="evidence" value="ECO:0007669"/>
    <property type="project" value="InterPro"/>
</dbReference>
<keyword evidence="5" id="KW-1185">Reference proteome</keyword>
<dbReference type="Proteomes" id="UP001209878">
    <property type="component" value="Unassembled WGS sequence"/>
</dbReference>
<dbReference type="PANTHER" id="PTHR45703">
    <property type="entry name" value="DYNEIN HEAVY CHAIN"/>
    <property type="match status" value="1"/>
</dbReference>
<dbReference type="Gene3D" id="1.20.140.100">
    <property type="entry name" value="Dynein heavy chain, N-terminal domain 2"/>
    <property type="match status" value="1"/>
</dbReference>
<evidence type="ECO:0000256" key="1">
    <source>
        <dbReference type="SAM" id="Phobius"/>
    </source>
</evidence>
<dbReference type="Pfam" id="PF08393">
    <property type="entry name" value="DHC_N2"/>
    <property type="match status" value="2"/>
</dbReference>